<dbReference type="InterPro" id="IPR036388">
    <property type="entry name" value="WH-like_DNA-bd_sf"/>
</dbReference>
<dbReference type="OrthoDB" id="285216at2"/>
<dbReference type="EMBL" id="WNKU01000010">
    <property type="protein sequence ID" value="MTV49290.1"/>
    <property type="molecule type" value="Genomic_DNA"/>
</dbReference>
<dbReference type="Gene3D" id="1.10.10.10">
    <property type="entry name" value="Winged helix-like DNA-binding domain superfamily/Winged helix DNA-binding domain"/>
    <property type="match status" value="1"/>
</dbReference>
<protein>
    <submittedName>
        <fullName evidence="2">LysR family transcriptional regulator</fullName>
    </submittedName>
</protein>
<keyword evidence="3" id="KW-1185">Reference proteome</keyword>
<dbReference type="Proteomes" id="UP000430670">
    <property type="component" value="Unassembled WGS sequence"/>
</dbReference>
<accession>A0A6I3SK91</accession>
<dbReference type="InterPro" id="IPR000847">
    <property type="entry name" value="LysR_HTH_N"/>
</dbReference>
<dbReference type="InterPro" id="IPR051815">
    <property type="entry name" value="Molybdate_resp_trans_reg"/>
</dbReference>
<dbReference type="PANTHER" id="PTHR30432:SF1">
    <property type="entry name" value="DNA-BINDING TRANSCRIPTIONAL DUAL REGULATOR MODE"/>
    <property type="match status" value="1"/>
</dbReference>
<dbReference type="RefSeq" id="WP_155476396.1">
    <property type="nucleotide sequence ID" value="NZ_WNKU01000010.1"/>
</dbReference>
<gene>
    <name evidence="2" type="ORF">GJ688_09900</name>
</gene>
<dbReference type="Pfam" id="PF00126">
    <property type="entry name" value="HTH_1"/>
    <property type="match status" value="1"/>
</dbReference>
<comment type="caution">
    <text evidence="2">The sequence shown here is derived from an EMBL/GenBank/DDBJ whole genome shotgun (WGS) entry which is preliminary data.</text>
</comment>
<evidence type="ECO:0000313" key="2">
    <source>
        <dbReference type="EMBL" id="MTV49290.1"/>
    </source>
</evidence>
<proteinExistence type="predicted"/>
<dbReference type="GO" id="GO:0003700">
    <property type="term" value="F:DNA-binding transcription factor activity"/>
    <property type="evidence" value="ECO:0007669"/>
    <property type="project" value="InterPro"/>
</dbReference>
<dbReference type="AlphaFoldDB" id="A0A6I3SK91"/>
<evidence type="ECO:0000313" key="3">
    <source>
        <dbReference type="Proteomes" id="UP000430670"/>
    </source>
</evidence>
<feature type="domain" description="HTH lysR-type" evidence="1">
    <location>
        <begin position="32"/>
        <end position="93"/>
    </location>
</feature>
<dbReference type="PANTHER" id="PTHR30432">
    <property type="entry name" value="TRANSCRIPTIONAL REGULATOR MODE"/>
    <property type="match status" value="1"/>
</dbReference>
<sequence length="134" mass="14860">MDERDLKTTAPVQVKAKLWIEVDGNVLFSQGRMRLLEAIDETGSISQAAAKMGMSYRAAWGKVTTTEQRLGVNLVERFPGHKEQGAALTEQGRQLLQRFQAFNGEVLQAIDDLFAKHVQGLVGDIPSITMEDED</sequence>
<evidence type="ECO:0000259" key="1">
    <source>
        <dbReference type="Pfam" id="PF00126"/>
    </source>
</evidence>
<reference evidence="2 3" key="1">
    <citation type="submission" date="2019-11" db="EMBL/GenBank/DDBJ databases">
        <title>Whole-genome sequence of a the green, strictly anaerobic photosynthetic bacterium Heliobacillus mobilis DSM 6151.</title>
        <authorList>
            <person name="Kyndt J.A."/>
            <person name="Meyer T.E."/>
        </authorList>
    </citation>
    <scope>NUCLEOTIDE SEQUENCE [LARGE SCALE GENOMIC DNA]</scope>
    <source>
        <strain evidence="2 3">DSM 6151</strain>
    </source>
</reference>
<dbReference type="SUPFAM" id="SSF46785">
    <property type="entry name" value="Winged helix' DNA-binding domain"/>
    <property type="match status" value="1"/>
</dbReference>
<organism evidence="2 3">
    <name type="scientific">Heliobacterium mobile</name>
    <name type="common">Heliobacillus mobilis</name>
    <dbReference type="NCBI Taxonomy" id="28064"/>
    <lineage>
        <taxon>Bacteria</taxon>
        <taxon>Bacillati</taxon>
        <taxon>Bacillota</taxon>
        <taxon>Clostridia</taxon>
        <taxon>Eubacteriales</taxon>
        <taxon>Heliobacteriaceae</taxon>
        <taxon>Heliobacterium</taxon>
    </lineage>
</organism>
<name>A0A6I3SK91_HELMO</name>
<dbReference type="InterPro" id="IPR036390">
    <property type="entry name" value="WH_DNA-bd_sf"/>
</dbReference>